<dbReference type="AlphaFoldDB" id="A0A4Y2WTX8"/>
<evidence type="ECO:0000313" key="1">
    <source>
        <dbReference type="EMBL" id="GBO39542.1"/>
    </source>
</evidence>
<gene>
    <name evidence="1" type="ORF">AVEN_169651_1</name>
</gene>
<keyword evidence="2" id="KW-1185">Reference proteome</keyword>
<name>A0A4Y2WTX8_ARAVE</name>
<protein>
    <submittedName>
        <fullName evidence="1">Uncharacterized protein</fullName>
    </submittedName>
</protein>
<accession>A0A4Y2WTX8</accession>
<reference evidence="1 2" key="1">
    <citation type="journal article" date="2019" name="Sci. Rep.">
        <title>Orb-weaving spider Araneus ventricosus genome elucidates the spidroin gene catalogue.</title>
        <authorList>
            <person name="Kono N."/>
            <person name="Nakamura H."/>
            <person name="Ohtoshi R."/>
            <person name="Moran D.A.P."/>
            <person name="Shinohara A."/>
            <person name="Yoshida Y."/>
            <person name="Fujiwara M."/>
            <person name="Mori M."/>
            <person name="Tomita M."/>
            <person name="Arakawa K."/>
        </authorList>
    </citation>
    <scope>NUCLEOTIDE SEQUENCE [LARGE SCALE GENOMIC DNA]</scope>
</reference>
<comment type="caution">
    <text evidence="1">The sequence shown here is derived from an EMBL/GenBank/DDBJ whole genome shotgun (WGS) entry which is preliminary data.</text>
</comment>
<proteinExistence type="predicted"/>
<organism evidence="1 2">
    <name type="scientific">Araneus ventricosus</name>
    <name type="common">Orbweaver spider</name>
    <name type="synonym">Epeira ventricosa</name>
    <dbReference type="NCBI Taxonomy" id="182803"/>
    <lineage>
        <taxon>Eukaryota</taxon>
        <taxon>Metazoa</taxon>
        <taxon>Ecdysozoa</taxon>
        <taxon>Arthropoda</taxon>
        <taxon>Chelicerata</taxon>
        <taxon>Arachnida</taxon>
        <taxon>Araneae</taxon>
        <taxon>Araneomorphae</taxon>
        <taxon>Entelegynae</taxon>
        <taxon>Araneoidea</taxon>
        <taxon>Araneidae</taxon>
        <taxon>Araneus</taxon>
    </lineage>
</organism>
<dbReference type="EMBL" id="BGPR01064605">
    <property type="protein sequence ID" value="GBO39542.1"/>
    <property type="molecule type" value="Genomic_DNA"/>
</dbReference>
<dbReference type="Proteomes" id="UP000499080">
    <property type="component" value="Unassembled WGS sequence"/>
</dbReference>
<feature type="non-terminal residue" evidence="1">
    <location>
        <position position="67"/>
    </location>
</feature>
<sequence>MKEKKTDLIGSFSLAGPEWILCVSPGLTWTKATMEQVREGEPSPLPSEYIETIEIPDDEPTRCQQLR</sequence>
<evidence type="ECO:0000313" key="2">
    <source>
        <dbReference type="Proteomes" id="UP000499080"/>
    </source>
</evidence>